<dbReference type="InterPro" id="IPR012677">
    <property type="entry name" value="Nucleotide-bd_a/b_plait_sf"/>
</dbReference>
<reference evidence="7 8" key="1">
    <citation type="submission" date="2014-11" db="EMBL/GenBank/DDBJ databases">
        <authorList>
            <person name="Zhu J."/>
            <person name="Qi W."/>
            <person name="Song R."/>
        </authorList>
    </citation>
    <scope>NUCLEOTIDE SEQUENCE [LARGE SCALE GENOMIC DNA]</scope>
</reference>
<gene>
    <name evidence="7" type="ORF">Vbra_17818</name>
</gene>
<dbReference type="AlphaFoldDB" id="A0A0G4GHT7"/>
<dbReference type="VEuPathDB" id="CryptoDB:Vbra_17818"/>
<evidence type="ECO:0000256" key="1">
    <source>
        <dbReference type="ARBA" id="ARBA00022664"/>
    </source>
</evidence>
<feature type="compositionally biased region" description="Basic and acidic residues" evidence="5">
    <location>
        <begin position="20"/>
        <end position="40"/>
    </location>
</feature>
<feature type="compositionally biased region" description="Basic and acidic residues" evidence="5">
    <location>
        <begin position="63"/>
        <end position="95"/>
    </location>
</feature>
<keyword evidence="3" id="KW-0508">mRNA splicing</keyword>
<dbReference type="PhylomeDB" id="A0A0G4GHT7"/>
<feature type="domain" description="RRM" evidence="6">
    <location>
        <begin position="161"/>
        <end position="247"/>
    </location>
</feature>
<dbReference type="PANTHER" id="PTHR23139">
    <property type="entry name" value="RNA-BINDING PROTEIN"/>
    <property type="match status" value="1"/>
</dbReference>
<name>A0A0G4GHT7_VITBC</name>
<dbReference type="CDD" id="cd12232">
    <property type="entry name" value="RRM3_U2AF65"/>
    <property type="match status" value="1"/>
</dbReference>
<dbReference type="InParanoid" id="A0A0G4GHT7"/>
<proteinExistence type="predicted"/>
<dbReference type="SMART" id="SM00360">
    <property type="entry name" value="RRM"/>
    <property type="match status" value="2"/>
</dbReference>
<dbReference type="PROSITE" id="PS50102">
    <property type="entry name" value="RRM"/>
    <property type="match status" value="1"/>
</dbReference>
<dbReference type="EMBL" id="CDMY01000668">
    <property type="protein sequence ID" value="CEM29283.1"/>
    <property type="molecule type" value="Genomic_DNA"/>
</dbReference>
<evidence type="ECO:0000256" key="2">
    <source>
        <dbReference type="ARBA" id="ARBA00022884"/>
    </source>
</evidence>
<keyword evidence="2 4" id="KW-0694">RNA-binding</keyword>
<feature type="compositionally biased region" description="Basic residues" evidence="5">
    <location>
        <begin position="1"/>
        <end position="17"/>
    </location>
</feature>
<evidence type="ECO:0000256" key="4">
    <source>
        <dbReference type="PROSITE-ProRule" id="PRU00176"/>
    </source>
</evidence>
<evidence type="ECO:0000259" key="6">
    <source>
        <dbReference type="PROSITE" id="PS50102"/>
    </source>
</evidence>
<dbReference type="GO" id="GO:0006397">
    <property type="term" value="P:mRNA processing"/>
    <property type="evidence" value="ECO:0007669"/>
    <property type="project" value="UniProtKB-KW"/>
</dbReference>
<dbReference type="InterPro" id="IPR000504">
    <property type="entry name" value="RRM_dom"/>
</dbReference>
<accession>A0A0G4GHT7</accession>
<sequence>MGRSRSRSPRNSGRRGGHQGYRDRDRDSRGERNYGDKDRGYVYGGRGGERGGRGGGYGGYGRDSYRDRDRDRDKDRGKKEDDRDVSSSRERSRERERRRRKAQSAAIARAGGVDKLASSEGRTPVKLFWDGFQWVTVSSTNDKTLGVPMNATQLNNTRKARRLYVGNLPLHLGLTETQFQEIMYKEMRERGICNDPNTNPVLCVWFAREKGSYGFIEFATVEETVRAMTLDQFNCLGSPIKVSRPNDYSQATVQQSQVMGQMGQESARLLQMQANQPPPPPGAPPPQTNSRILKIKQVINADDVEDPEEWNDVLDDMKKGAEPFGKVVSAFIVTPRDKMSLPDYIDAGDVYIEYESPIHVLAAIQGMMGRKYDNKPIQLGLFEEDKWSITIQPIAQLKQMTEVK</sequence>
<dbReference type="SUPFAM" id="SSF54928">
    <property type="entry name" value="RNA-binding domain, RBD"/>
    <property type="match status" value="1"/>
</dbReference>
<keyword evidence="8" id="KW-1185">Reference proteome</keyword>
<dbReference type="InterPro" id="IPR035979">
    <property type="entry name" value="RBD_domain_sf"/>
</dbReference>
<dbReference type="OrthoDB" id="10266058at2759"/>
<evidence type="ECO:0000313" key="7">
    <source>
        <dbReference type="EMBL" id="CEM29283.1"/>
    </source>
</evidence>
<organism evidence="7 8">
    <name type="scientific">Vitrella brassicaformis (strain CCMP3155)</name>
    <dbReference type="NCBI Taxonomy" id="1169540"/>
    <lineage>
        <taxon>Eukaryota</taxon>
        <taxon>Sar</taxon>
        <taxon>Alveolata</taxon>
        <taxon>Colpodellida</taxon>
        <taxon>Vitrellaceae</taxon>
        <taxon>Vitrella</taxon>
    </lineage>
</organism>
<protein>
    <recommendedName>
        <fullName evidence="6">RRM domain-containing protein</fullName>
    </recommendedName>
</protein>
<dbReference type="GO" id="GO:0003723">
    <property type="term" value="F:RNA binding"/>
    <property type="evidence" value="ECO:0007669"/>
    <property type="project" value="UniProtKB-UniRule"/>
</dbReference>
<dbReference type="GO" id="GO:0008380">
    <property type="term" value="P:RNA splicing"/>
    <property type="evidence" value="ECO:0007669"/>
    <property type="project" value="UniProtKB-KW"/>
</dbReference>
<evidence type="ECO:0000256" key="3">
    <source>
        <dbReference type="ARBA" id="ARBA00023187"/>
    </source>
</evidence>
<dbReference type="STRING" id="1169540.A0A0G4GHT7"/>
<evidence type="ECO:0000313" key="8">
    <source>
        <dbReference type="Proteomes" id="UP000041254"/>
    </source>
</evidence>
<dbReference type="OMA" id="IWNEMRN"/>
<dbReference type="Gene3D" id="3.30.70.330">
    <property type="match status" value="2"/>
</dbReference>
<keyword evidence="1" id="KW-0507">mRNA processing</keyword>
<dbReference type="Proteomes" id="UP000041254">
    <property type="component" value="Unassembled WGS sequence"/>
</dbReference>
<feature type="region of interest" description="Disordered" evidence="5">
    <location>
        <begin position="1"/>
        <end position="115"/>
    </location>
</feature>
<evidence type="ECO:0000256" key="5">
    <source>
        <dbReference type="SAM" id="MobiDB-lite"/>
    </source>
</evidence>